<dbReference type="Proteomes" id="UP000324479">
    <property type="component" value="Unassembled WGS sequence"/>
</dbReference>
<sequence>MKFSEQMIELAVRFKAGGVPWTPAAGDYVLDREGIVDRGSPFQPGVYFVLNYDHFMRLAGGEDAFRRRLVWLPTWEQCREILRQSGMTDGQLQAELVERNAIAGGTERLAVYELIADRYPVAPGSATAGSGFFQPVKDGRSSC</sequence>
<name>A0A5M6D2J1_9BACT</name>
<dbReference type="EMBL" id="VWOX01000016">
    <property type="protein sequence ID" value="KAA5539879.1"/>
    <property type="molecule type" value="Genomic_DNA"/>
</dbReference>
<dbReference type="RefSeq" id="WP_150078942.1">
    <property type="nucleotide sequence ID" value="NZ_VWOX01000016.1"/>
</dbReference>
<proteinExistence type="predicted"/>
<keyword evidence="2" id="KW-1185">Reference proteome</keyword>
<evidence type="ECO:0000313" key="2">
    <source>
        <dbReference type="Proteomes" id="UP000324479"/>
    </source>
</evidence>
<organism evidence="1 2">
    <name type="scientific">Roseiconus nitratireducens</name>
    <dbReference type="NCBI Taxonomy" id="2605748"/>
    <lineage>
        <taxon>Bacteria</taxon>
        <taxon>Pseudomonadati</taxon>
        <taxon>Planctomycetota</taxon>
        <taxon>Planctomycetia</taxon>
        <taxon>Pirellulales</taxon>
        <taxon>Pirellulaceae</taxon>
        <taxon>Roseiconus</taxon>
    </lineage>
</organism>
<dbReference type="AlphaFoldDB" id="A0A5M6D2J1"/>
<protein>
    <submittedName>
        <fullName evidence="1">Uncharacterized protein</fullName>
    </submittedName>
</protein>
<reference evidence="1 2" key="1">
    <citation type="submission" date="2019-08" db="EMBL/GenBank/DDBJ databases">
        <authorList>
            <person name="Dhanesh K."/>
            <person name="Kumar G."/>
            <person name="Sasikala C."/>
            <person name="Venkata Ramana C."/>
        </authorList>
    </citation>
    <scope>NUCLEOTIDE SEQUENCE [LARGE SCALE GENOMIC DNA]</scope>
    <source>
        <strain evidence="1 2">JC645</strain>
    </source>
</reference>
<evidence type="ECO:0000313" key="1">
    <source>
        <dbReference type="EMBL" id="KAA5539879.1"/>
    </source>
</evidence>
<gene>
    <name evidence="1" type="ORF">FYK55_22790</name>
</gene>
<accession>A0A5M6D2J1</accession>
<comment type="caution">
    <text evidence="1">The sequence shown here is derived from an EMBL/GenBank/DDBJ whole genome shotgun (WGS) entry which is preliminary data.</text>
</comment>